<keyword evidence="5" id="KW-0496">Mitochondrion</keyword>
<dbReference type="InterPro" id="IPR035977">
    <property type="entry name" value="Ribosomal_bL36_sp"/>
</dbReference>
<dbReference type="PANTHER" id="PTHR46909">
    <property type="entry name" value="39S RIBOSOMAL PROTEIN L36, MITOCHONDRIAL"/>
    <property type="match status" value="1"/>
</dbReference>
<dbReference type="GO" id="GO:0003735">
    <property type="term" value="F:structural constituent of ribosome"/>
    <property type="evidence" value="ECO:0007669"/>
    <property type="project" value="InterPro"/>
</dbReference>
<dbReference type="HAMAP" id="MF_00251">
    <property type="entry name" value="Ribosomal_bL36"/>
    <property type="match status" value="1"/>
</dbReference>
<keyword evidence="9" id="KW-1185">Reference proteome</keyword>
<dbReference type="Pfam" id="PF00444">
    <property type="entry name" value="Ribosomal_L36"/>
    <property type="match status" value="1"/>
</dbReference>
<accession>A0A8D0FJZ7</accession>
<organism evidence="8 9">
    <name type="scientific">Strix occidentalis caurina</name>
    <name type="common">northern spotted owl</name>
    <dbReference type="NCBI Taxonomy" id="311401"/>
    <lineage>
        <taxon>Eukaryota</taxon>
        <taxon>Metazoa</taxon>
        <taxon>Chordata</taxon>
        <taxon>Craniata</taxon>
        <taxon>Vertebrata</taxon>
        <taxon>Euteleostomi</taxon>
        <taxon>Archelosauria</taxon>
        <taxon>Archosauria</taxon>
        <taxon>Dinosauria</taxon>
        <taxon>Saurischia</taxon>
        <taxon>Theropoda</taxon>
        <taxon>Coelurosauria</taxon>
        <taxon>Aves</taxon>
        <taxon>Neognathae</taxon>
        <taxon>Neoaves</taxon>
        <taxon>Telluraves</taxon>
        <taxon>Strigiformes</taxon>
        <taxon>Strigidae</taxon>
        <taxon>Strix</taxon>
    </lineage>
</organism>
<evidence type="ECO:0000256" key="3">
    <source>
        <dbReference type="ARBA" id="ARBA00022946"/>
    </source>
</evidence>
<sequence>MLKCLQLPQHRCKDLTGVGQVLNFTNLPKVGRYTEASISCLKRIIFTLVKTTLKPKIKKKFGFGRISFGWLAAAPRALLAVPPPPGLPLPPVLAGLKTKTSLKKRCKDCFIVRRRGRLYVYCKTNPRHKQRKL</sequence>
<evidence type="ECO:0000256" key="1">
    <source>
        <dbReference type="ARBA" id="ARBA00004173"/>
    </source>
</evidence>
<dbReference type="Proteomes" id="UP000694551">
    <property type="component" value="Unplaced"/>
</dbReference>
<dbReference type="InterPro" id="IPR052143">
    <property type="entry name" value="Mitoribosomal_bL36m"/>
</dbReference>
<protein>
    <recommendedName>
        <fullName evidence="7">Ribosomal protein</fullName>
    </recommendedName>
</protein>
<dbReference type="GO" id="GO:0006412">
    <property type="term" value="P:translation"/>
    <property type="evidence" value="ECO:0007669"/>
    <property type="project" value="InterPro"/>
</dbReference>
<dbReference type="InterPro" id="IPR000473">
    <property type="entry name" value="Ribosomal_bL36"/>
</dbReference>
<keyword evidence="3" id="KW-0809">Transit peptide</keyword>
<dbReference type="Ensembl" id="ENSSOCT00000015645.1">
    <property type="protein sequence ID" value="ENSSOCP00000015255.1"/>
    <property type="gene ID" value="ENSSOCG00000011500.1"/>
</dbReference>
<name>A0A8D0FJZ7_STROC</name>
<keyword evidence="4 7" id="KW-0689">Ribosomal protein</keyword>
<evidence type="ECO:0000256" key="6">
    <source>
        <dbReference type="ARBA" id="ARBA00023274"/>
    </source>
</evidence>
<keyword evidence="6 7" id="KW-0687">Ribonucleoprotein</keyword>
<evidence type="ECO:0000313" key="8">
    <source>
        <dbReference type="Ensembl" id="ENSSOCP00000015255.1"/>
    </source>
</evidence>
<comment type="subcellular location">
    <subcellularLocation>
        <location evidence="1">Mitochondrion</location>
    </subcellularLocation>
</comment>
<comment type="similarity">
    <text evidence="2 7">Belongs to the bacterial ribosomal protein bL36 family.</text>
</comment>
<reference evidence="8" key="1">
    <citation type="submission" date="2025-08" db="UniProtKB">
        <authorList>
            <consortium name="Ensembl"/>
        </authorList>
    </citation>
    <scope>IDENTIFICATION</scope>
</reference>
<reference evidence="8" key="2">
    <citation type="submission" date="2025-09" db="UniProtKB">
        <authorList>
            <consortium name="Ensembl"/>
        </authorList>
    </citation>
    <scope>IDENTIFICATION</scope>
</reference>
<evidence type="ECO:0000256" key="4">
    <source>
        <dbReference type="ARBA" id="ARBA00022980"/>
    </source>
</evidence>
<evidence type="ECO:0000256" key="5">
    <source>
        <dbReference type="ARBA" id="ARBA00023128"/>
    </source>
</evidence>
<dbReference type="AlphaFoldDB" id="A0A8D0FJZ7"/>
<evidence type="ECO:0000313" key="9">
    <source>
        <dbReference type="Proteomes" id="UP000694551"/>
    </source>
</evidence>
<proteinExistence type="inferred from homology"/>
<dbReference type="PANTHER" id="PTHR46909:SF1">
    <property type="entry name" value="LARGE RIBOSOMAL SUBUNIT PROTEIN BL36M"/>
    <property type="match status" value="1"/>
</dbReference>
<dbReference type="SUPFAM" id="SSF57840">
    <property type="entry name" value="Ribosomal protein L36"/>
    <property type="match status" value="1"/>
</dbReference>
<evidence type="ECO:0000256" key="2">
    <source>
        <dbReference type="ARBA" id="ARBA00007645"/>
    </source>
</evidence>
<evidence type="ECO:0000256" key="7">
    <source>
        <dbReference type="RuleBase" id="RU000570"/>
    </source>
</evidence>
<dbReference type="GO" id="GO:0005762">
    <property type="term" value="C:mitochondrial large ribosomal subunit"/>
    <property type="evidence" value="ECO:0007669"/>
    <property type="project" value="TreeGrafter"/>
</dbReference>
<dbReference type="NCBIfam" id="TIGR01022">
    <property type="entry name" value="rpmJ_bact"/>
    <property type="match status" value="1"/>
</dbReference>